<keyword evidence="7 9" id="KW-0143">Chaperone</keyword>
<dbReference type="InterPro" id="IPR002194">
    <property type="entry name" value="Chaperonin_TCP-1_CS"/>
</dbReference>
<evidence type="ECO:0000256" key="7">
    <source>
        <dbReference type="ARBA" id="ARBA00023186"/>
    </source>
</evidence>
<dbReference type="Gene3D" id="1.10.560.10">
    <property type="entry name" value="GroEL-like equatorial domain"/>
    <property type="match status" value="1"/>
</dbReference>
<comment type="subcellular location">
    <subcellularLocation>
        <location evidence="1">Cytoplasm</location>
    </subcellularLocation>
</comment>
<dbReference type="GO" id="GO:0005524">
    <property type="term" value="F:ATP binding"/>
    <property type="evidence" value="ECO:0007669"/>
    <property type="project" value="UniProtKB-KW"/>
</dbReference>
<accession>A0A6A7G5B4</accession>
<evidence type="ECO:0000256" key="5">
    <source>
        <dbReference type="ARBA" id="ARBA00022741"/>
    </source>
</evidence>
<keyword evidence="5 9" id="KW-0547">Nucleotide-binding</keyword>
<evidence type="ECO:0000256" key="4">
    <source>
        <dbReference type="ARBA" id="ARBA00022490"/>
    </source>
</evidence>
<keyword evidence="4" id="KW-0963">Cytoplasm</keyword>
<dbReference type="SUPFAM" id="SSF48592">
    <property type="entry name" value="GroEL equatorial domain-like"/>
    <property type="match status" value="1"/>
</dbReference>
<dbReference type="FunFam" id="1.10.560.10:FF:000070">
    <property type="entry name" value="Uncharacterized protein"/>
    <property type="match status" value="1"/>
</dbReference>
<dbReference type="Pfam" id="PF00118">
    <property type="entry name" value="Cpn60_TCP1"/>
    <property type="match status" value="1"/>
</dbReference>
<dbReference type="PANTHER" id="PTHR11353">
    <property type="entry name" value="CHAPERONIN"/>
    <property type="match status" value="1"/>
</dbReference>
<name>A0A6A7G5B4_9CRUS</name>
<dbReference type="InterPro" id="IPR027413">
    <property type="entry name" value="GROEL-like_equatorial_sf"/>
</dbReference>
<dbReference type="GO" id="GO:0140662">
    <property type="term" value="F:ATP-dependent protein folding chaperone"/>
    <property type="evidence" value="ECO:0007669"/>
    <property type="project" value="InterPro"/>
</dbReference>
<dbReference type="NCBIfam" id="NF041083">
    <property type="entry name" value="thermosome_beta"/>
    <property type="match status" value="1"/>
</dbReference>
<dbReference type="SUPFAM" id="SSF52029">
    <property type="entry name" value="GroEL apical domain-like"/>
    <property type="match status" value="1"/>
</dbReference>
<comment type="similarity">
    <text evidence="2 9">Belongs to the TCP-1 chaperonin family.</text>
</comment>
<dbReference type="GO" id="GO:0005737">
    <property type="term" value="C:cytoplasm"/>
    <property type="evidence" value="ECO:0007669"/>
    <property type="project" value="UniProtKB-SubCell"/>
</dbReference>
<dbReference type="GO" id="GO:0016887">
    <property type="term" value="F:ATP hydrolysis activity"/>
    <property type="evidence" value="ECO:0007669"/>
    <property type="project" value="InterPro"/>
</dbReference>
<dbReference type="InterPro" id="IPR002423">
    <property type="entry name" value="Cpn60/GroEL/TCP-1"/>
</dbReference>
<dbReference type="PROSITE" id="PS00750">
    <property type="entry name" value="TCP1_1"/>
    <property type="match status" value="1"/>
</dbReference>
<dbReference type="InterPro" id="IPR012715">
    <property type="entry name" value="Chap_CCT_alpha"/>
</dbReference>
<organism evidence="10">
    <name type="scientific">Hirondellea gigas</name>
    <dbReference type="NCBI Taxonomy" id="1518452"/>
    <lineage>
        <taxon>Eukaryota</taxon>
        <taxon>Metazoa</taxon>
        <taxon>Ecdysozoa</taxon>
        <taxon>Arthropoda</taxon>
        <taxon>Crustacea</taxon>
        <taxon>Multicrustacea</taxon>
        <taxon>Malacostraca</taxon>
        <taxon>Eumalacostraca</taxon>
        <taxon>Peracarida</taxon>
        <taxon>Amphipoda</taxon>
        <taxon>Amphilochidea</taxon>
        <taxon>Lysianassida</taxon>
        <taxon>Lysianassidira</taxon>
        <taxon>Lysianassoidea</taxon>
        <taxon>Lysianassidae</taxon>
        <taxon>Hirondellea</taxon>
    </lineage>
</organism>
<evidence type="ECO:0000256" key="9">
    <source>
        <dbReference type="RuleBase" id="RU004187"/>
    </source>
</evidence>
<dbReference type="NCBIfam" id="NF041082">
    <property type="entry name" value="thermosome_alpha"/>
    <property type="match status" value="1"/>
</dbReference>
<evidence type="ECO:0000313" key="10">
    <source>
        <dbReference type="EMBL" id="LAC25644.1"/>
    </source>
</evidence>
<dbReference type="CDD" id="cd03335">
    <property type="entry name" value="TCP1_alpha"/>
    <property type="match status" value="1"/>
</dbReference>
<dbReference type="GO" id="GO:0051082">
    <property type="term" value="F:unfolded protein binding"/>
    <property type="evidence" value="ECO:0007669"/>
    <property type="project" value="InterPro"/>
</dbReference>
<evidence type="ECO:0000256" key="1">
    <source>
        <dbReference type="ARBA" id="ARBA00004496"/>
    </source>
</evidence>
<dbReference type="InterPro" id="IPR053374">
    <property type="entry name" value="TCP-1_chaperonin"/>
</dbReference>
<dbReference type="AlphaFoldDB" id="A0A6A7G5B4"/>
<dbReference type="EMBL" id="IACT01006513">
    <property type="protein sequence ID" value="LAC25644.1"/>
    <property type="molecule type" value="mRNA"/>
</dbReference>
<evidence type="ECO:0000256" key="2">
    <source>
        <dbReference type="ARBA" id="ARBA00008020"/>
    </source>
</evidence>
<dbReference type="PROSITE" id="PS00751">
    <property type="entry name" value="TCP1_2"/>
    <property type="match status" value="1"/>
</dbReference>
<evidence type="ECO:0000256" key="6">
    <source>
        <dbReference type="ARBA" id="ARBA00022840"/>
    </source>
</evidence>
<dbReference type="InterPro" id="IPR017998">
    <property type="entry name" value="Chaperone_TCP-1"/>
</dbReference>
<dbReference type="PROSITE" id="PS00995">
    <property type="entry name" value="TCP1_3"/>
    <property type="match status" value="1"/>
</dbReference>
<dbReference type="PRINTS" id="PR00304">
    <property type="entry name" value="TCOMPLEXTCP1"/>
</dbReference>
<evidence type="ECO:0000256" key="3">
    <source>
        <dbReference type="ARBA" id="ARBA00014424"/>
    </source>
</evidence>
<dbReference type="Gene3D" id="3.30.260.10">
    <property type="entry name" value="TCP-1-like chaperonin intermediate domain"/>
    <property type="match status" value="1"/>
</dbReference>
<evidence type="ECO:0000256" key="8">
    <source>
        <dbReference type="ARBA" id="ARBA00030049"/>
    </source>
</evidence>
<protein>
    <recommendedName>
        <fullName evidence="3">T-complex protein 1 subunit alpha</fullName>
    </recommendedName>
    <alternativeName>
        <fullName evidence="8">CCT-alpha</fullName>
    </alternativeName>
</protein>
<sequence length="555" mass="60897">MSQLPINGVRRVGQEVRDQNVMAVSAISNVVKSSLGPVGLDKMLVDEVGDVTITNDGATILKLIEVEHPAAKIMVELAILQDEEVGDGTTSVVIIAAELIKRANELVKNSIHPTTIISGYQRARKEACKFIADHMTKKVDTLGRKCLLEAAKTAMSSKIIGLDADFFAEIAVTAIERVRHVSEESKVEKKDAKGRSSVKNVNILKVHGKSQNDSRLVDGIALYQTRAAQGMPRSLKNARIALVDFDLRKTKLQFNVNVLITNPENLEAIRDRETELTKERIDLLLDAGVNVVISTKGIDDLAMKYFIDRNCIAIRRVSKRDAKRIARATGGRVLISLADIDNEGGEVIDESSIGVAESVHEERIGDEDIFFINGCQTTRSQTLILRGANDFMLDEMERSIHDALCIVKRTLESNRVVPGGGAVEVALSVHLEHVAESMGSREQLAIFEFAQALLVIPKTLATNGAYDAAELIANLRAFHNAAQTQENKKHYMWTGLDLTKGQVRDNFAAGVLEPAMSKIKSIRFATEAAITILRIDEHITMNPKVNPKNPAGDEM</sequence>
<dbReference type="InterPro" id="IPR027409">
    <property type="entry name" value="GroEL-like_apical_dom_sf"/>
</dbReference>
<proteinExistence type="evidence at transcript level"/>
<keyword evidence="6 9" id="KW-0067">ATP-binding</keyword>
<reference evidence="10" key="1">
    <citation type="submission" date="2017-11" db="EMBL/GenBank/DDBJ databases">
        <title>The sensing device of the deep-sea amphipod.</title>
        <authorList>
            <person name="Kobayashi H."/>
            <person name="Nagahama T."/>
            <person name="Arai W."/>
            <person name="Sasagawa Y."/>
            <person name="Umeda M."/>
            <person name="Hayashi T."/>
            <person name="Nikaido I."/>
            <person name="Watanabe H."/>
            <person name="Oguri K."/>
            <person name="Kitazato H."/>
            <person name="Fujioka K."/>
            <person name="Kido Y."/>
            <person name="Takami H."/>
        </authorList>
    </citation>
    <scope>NUCLEOTIDE SEQUENCE</scope>
    <source>
        <tissue evidence="10">Whole body</tissue>
    </source>
</reference>
<dbReference type="Gene3D" id="3.50.7.10">
    <property type="entry name" value="GroEL"/>
    <property type="match status" value="1"/>
</dbReference>
<dbReference type="InterPro" id="IPR054827">
    <property type="entry name" value="thermosome_alpha"/>
</dbReference>
<dbReference type="InterPro" id="IPR027410">
    <property type="entry name" value="TCP-1-like_intermed_sf"/>
</dbReference>
<dbReference type="SUPFAM" id="SSF54849">
    <property type="entry name" value="GroEL-intermediate domain like"/>
    <property type="match status" value="1"/>
</dbReference>